<dbReference type="SUPFAM" id="SSF55797">
    <property type="entry name" value="PR-1-like"/>
    <property type="match status" value="1"/>
</dbReference>
<protein>
    <recommendedName>
        <fullName evidence="1">SCP domain-containing protein</fullName>
    </recommendedName>
</protein>
<dbReference type="Proteomes" id="UP000176997">
    <property type="component" value="Unassembled WGS sequence"/>
</dbReference>
<dbReference type="PANTHER" id="PTHR31157:SF1">
    <property type="entry name" value="SCP DOMAIN-CONTAINING PROTEIN"/>
    <property type="match status" value="1"/>
</dbReference>
<feature type="domain" description="SCP" evidence="1">
    <location>
        <begin position="105"/>
        <end position="219"/>
    </location>
</feature>
<dbReference type="InterPro" id="IPR035940">
    <property type="entry name" value="CAP_sf"/>
</dbReference>
<dbReference type="AlphaFoldDB" id="A0A1G2S6Y3"/>
<dbReference type="InterPro" id="IPR014044">
    <property type="entry name" value="CAP_dom"/>
</dbReference>
<name>A0A1G2S6Y3_9BACT</name>
<comment type="caution">
    <text evidence="2">The sequence shown here is derived from an EMBL/GenBank/DDBJ whole genome shotgun (WGS) entry which is preliminary data.</text>
</comment>
<dbReference type="Gene3D" id="3.40.33.10">
    <property type="entry name" value="CAP"/>
    <property type="match status" value="1"/>
</dbReference>
<evidence type="ECO:0000313" key="3">
    <source>
        <dbReference type="Proteomes" id="UP000176997"/>
    </source>
</evidence>
<organism evidence="2 3">
    <name type="scientific">Candidatus Yonathbacteria bacterium RIFCSPHIGHO2_01_FULL_51_10</name>
    <dbReference type="NCBI Taxonomy" id="1802723"/>
    <lineage>
        <taxon>Bacteria</taxon>
        <taxon>Candidatus Yonathiibacteriota</taxon>
    </lineage>
</organism>
<accession>A0A1G2S6Y3</accession>
<evidence type="ECO:0000259" key="1">
    <source>
        <dbReference type="Pfam" id="PF00188"/>
    </source>
</evidence>
<dbReference type="EMBL" id="MHUS01000016">
    <property type="protein sequence ID" value="OHA80884.1"/>
    <property type="molecule type" value="Genomic_DNA"/>
</dbReference>
<evidence type="ECO:0000313" key="2">
    <source>
        <dbReference type="EMBL" id="OHA80884.1"/>
    </source>
</evidence>
<reference evidence="2 3" key="1">
    <citation type="journal article" date="2016" name="Nat. Commun.">
        <title>Thousands of microbial genomes shed light on interconnected biogeochemical processes in an aquifer system.</title>
        <authorList>
            <person name="Anantharaman K."/>
            <person name="Brown C.T."/>
            <person name="Hug L.A."/>
            <person name="Sharon I."/>
            <person name="Castelle C.J."/>
            <person name="Probst A.J."/>
            <person name="Thomas B.C."/>
            <person name="Singh A."/>
            <person name="Wilkins M.J."/>
            <person name="Karaoz U."/>
            <person name="Brodie E.L."/>
            <person name="Williams K.H."/>
            <person name="Hubbard S.S."/>
            <person name="Banfield J.F."/>
        </authorList>
    </citation>
    <scope>NUCLEOTIDE SEQUENCE [LARGE SCALE GENOMIC DNA]</scope>
</reference>
<dbReference type="Pfam" id="PF00188">
    <property type="entry name" value="CAP"/>
    <property type="match status" value="1"/>
</dbReference>
<proteinExistence type="predicted"/>
<dbReference type="PANTHER" id="PTHR31157">
    <property type="entry name" value="SCP DOMAIN-CONTAINING PROTEIN"/>
    <property type="match status" value="1"/>
</dbReference>
<sequence length="315" mass="33579">MKWSITRILFVGLFAGIILGGALWCRDGACTATVTSFFNRIVSSGGDVLQKISDVSDVASTTPVGVINSAKQALNAVTTPGPLRAKTAVSSSPSTALTRSGVITLTNNERAKIGAEILTENTKLNAAALAKADDIFAKQYFEHVSPSGVGPGDLATSAGYEYIIEGENLALGGFASDQEIIDAWMASPGHRANILNTHYREIGVAVKQGTYEGRTVWVGVQEFGTPRSDCPEVNTELAAVIQTSKAQLAVVEAELTSRKQELDALPPGDSTHNTKVQEYNAIVRDYNALVVKVREIVAQYNAQVNAFNICIAEFQ</sequence>
<dbReference type="STRING" id="1802723.A2675_02215"/>
<gene>
    <name evidence="2" type="ORF">A2675_02215</name>
</gene>
<dbReference type="CDD" id="cd05379">
    <property type="entry name" value="CAP_bacterial"/>
    <property type="match status" value="1"/>
</dbReference>